<evidence type="ECO:0000313" key="3">
    <source>
        <dbReference type="EMBL" id="KAJ8961570.1"/>
    </source>
</evidence>
<feature type="domain" description="Mos1 transposase HTH" evidence="2">
    <location>
        <begin position="91"/>
        <end position="120"/>
    </location>
</feature>
<feature type="region of interest" description="Disordered" evidence="1">
    <location>
        <begin position="121"/>
        <end position="144"/>
    </location>
</feature>
<dbReference type="Pfam" id="PF17906">
    <property type="entry name" value="HTH_48"/>
    <property type="match status" value="1"/>
</dbReference>
<dbReference type="AlphaFoldDB" id="A0AAV8ZBU7"/>
<name>A0AAV8ZBU7_9CUCU</name>
<dbReference type="InterPro" id="IPR052709">
    <property type="entry name" value="Transposase-MT_Hybrid"/>
</dbReference>
<accession>A0AAV8ZBU7</accession>
<dbReference type="Gene3D" id="1.10.10.1450">
    <property type="match status" value="1"/>
</dbReference>
<gene>
    <name evidence="3" type="ORF">NQ318_014822</name>
</gene>
<reference evidence="3" key="1">
    <citation type="journal article" date="2023" name="Insect Mol. Biol.">
        <title>Genome sequencing provides insights into the evolution of gene families encoding plant cell wall-degrading enzymes in longhorned beetles.</title>
        <authorList>
            <person name="Shin N.R."/>
            <person name="Okamura Y."/>
            <person name="Kirsch R."/>
            <person name="Pauchet Y."/>
        </authorList>
    </citation>
    <scope>NUCLEOTIDE SEQUENCE</scope>
    <source>
        <strain evidence="3">AMC_N1</strain>
    </source>
</reference>
<dbReference type="PANTHER" id="PTHR46060:SF1">
    <property type="entry name" value="MARINER MOS1 TRANSPOSASE-LIKE PROTEIN"/>
    <property type="match status" value="1"/>
</dbReference>
<feature type="compositionally biased region" description="Basic and acidic residues" evidence="1">
    <location>
        <begin position="121"/>
        <end position="130"/>
    </location>
</feature>
<keyword evidence="4" id="KW-1185">Reference proteome</keyword>
<evidence type="ECO:0000259" key="2">
    <source>
        <dbReference type="Pfam" id="PF17906"/>
    </source>
</evidence>
<protein>
    <recommendedName>
        <fullName evidence="2">Mos1 transposase HTH domain-containing protein</fullName>
    </recommendedName>
</protein>
<organism evidence="3 4">
    <name type="scientific">Aromia moschata</name>
    <dbReference type="NCBI Taxonomy" id="1265417"/>
    <lineage>
        <taxon>Eukaryota</taxon>
        <taxon>Metazoa</taxon>
        <taxon>Ecdysozoa</taxon>
        <taxon>Arthropoda</taxon>
        <taxon>Hexapoda</taxon>
        <taxon>Insecta</taxon>
        <taxon>Pterygota</taxon>
        <taxon>Neoptera</taxon>
        <taxon>Endopterygota</taxon>
        <taxon>Coleoptera</taxon>
        <taxon>Polyphaga</taxon>
        <taxon>Cucujiformia</taxon>
        <taxon>Chrysomeloidea</taxon>
        <taxon>Cerambycidae</taxon>
        <taxon>Cerambycinae</taxon>
        <taxon>Callichromatini</taxon>
        <taxon>Aromia</taxon>
    </lineage>
</organism>
<dbReference type="EMBL" id="JAPWTK010000005">
    <property type="protein sequence ID" value="KAJ8961570.1"/>
    <property type="molecule type" value="Genomic_DNA"/>
</dbReference>
<sequence>MDLMVTLLHRLTYSGRKKENVIDRNANLNSTRNTKRKGNETLISKFVLRCIRVMVAEKDGANGDPDIGRMSVMLGFLKALSSQKVNFCLQKAYTMLNEVYGNECLFRTQVFEWFKQFKEGRETTEDDPRPGRPSTSKTGETIEKPGKLIHEDRRLSIQELAEITGIDKECVRQILHELFNMRKVPPEQKGIKNEHLR</sequence>
<proteinExistence type="predicted"/>
<comment type="caution">
    <text evidence="3">The sequence shown here is derived from an EMBL/GenBank/DDBJ whole genome shotgun (WGS) entry which is preliminary data.</text>
</comment>
<dbReference type="InterPro" id="IPR041426">
    <property type="entry name" value="Mos1_HTH"/>
</dbReference>
<evidence type="ECO:0000313" key="4">
    <source>
        <dbReference type="Proteomes" id="UP001162162"/>
    </source>
</evidence>
<evidence type="ECO:0000256" key="1">
    <source>
        <dbReference type="SAM" id="MobiDB-lite"/>
    </source>
</evidence>
<dbReference type="PANTHER" id="PTHR46060">
    <property type="entry name" value="MARINER MOS1 TRANSPOSASE-LIKE PROTEIN"/>
    <property type="match status" value="1"/>
</dbReference>
<dbReference type="Proteomes" id="UP001162162">
    <property type="component" value="Unassembled WGS sequence"/>
</dbReference>